<evidence type="ECO:0000313" key="13">
    <source>
        <dbReference type="Proteomes" id="UP000070366"/>
    </source>
</evidence>
<dbReference type="GO" id="GO:0016491">
    <property type="term" value="F:oxidoreductase activity"/>
    <property type="evidence" value="ECO:0007669"/>
    <property type="project" value="UniProtKB-KW"/>
</dbReference>
<keyword evidence="6" id="KW-0479">Metal-binding</keyword>
<dbReference type="OrthoDB" id="9772736at2"/>
<keyword evidence="8" id="KW-0408">Iron</keyword>
<dbReference type="PRINTS" id="PR00419">
    <property type="entry name" value="ADXRDTASE"/>
</dbReference>
<organism evidence="12 13">
    <name type="scientific">Christensenella minuta</name>
    <dbReference type="NCBI Taxonomy" id="626937"/>
    <lineage>
        <taxon>Bacteria</taxon>
        <taxon>Bacillati</taxon>
        <taxon>Bacillota</taxon>
        <taxon>Clostridia</taxon>
        <taxon>Christensenellales</taxon>
        <taxon>Christensenellaceae</taxon>
        <taxon>Christensenella</taxon>
    </lineage>
</organism>
<comment type="similarity">
    <text evidence="3">In the N-terminal section; belongs to the NADH:flavin oxidoreductase/NADH oxidase family.</text>
</comment>
<feature type="domain" description="FAD/NAD(P)-binding" evidence="11">
    <location>
        <begin position="399"/>
        <end position="646"/>
    </location>
</feature>
<dbReference type="STRING" id="626937.HMPREF3293_02339"/>
<keyword evidence="9" id="KW-0411">Iron-sulfur</keyword>
<dbReference type="RefSeq" id="WP_066518858.1">
    <property type="nucleotide sequence ID" value="NZ_CABMOF010000001.1"/>
</dbReference>
<feature type="domain" description="NADH:flavin oxidoreductase/NADH oxidase N-terminal" evidence="10">
    <location>
        <begin position="8"/>
        <end position="352"/>
    </location>
</feature>
<dbReference type="InterPro" id="IPR036188">
    <property type="entry name" value="FAD/NAD-bd_sf"/>
</dbReference>
<dbReference type="Pfam" id="PF00724">
    <property type="entry name" value="Oxidored_FMN"/>
    <property type="match status" value="1"/>
</dbReference>
<name>A0A136Q349_9FIRM</name>
<evidence type="ECO:0000256" key="7">
    <source>
        <dbReference type="ARBA" id="ARBA00023002"/>
    </source>
</evidence>
<protein>
    <submittedName>
        <fullName evidence="12">Putative NADH oxidase</fullName>
    </submittedName>
</protein>
<evidence type="ECO:0000256" key="8">
    <source>
        <dbReference type="ARBA" id="ARBA00023004"/>
    </source>
</evidence>
<evidence type="ECO:0000256" key="3">
    <source>
        <dbReference type="ARBA" id="ARBA00011048"/>
    </source>
</evidence>
<evidence type="ECO:0000313" key="12">
    <source>
        <dbReference type="EMBL" id="KXK65082.1"/>
    </source>
</evidence>
<dbReference type="Gene3D" id="3.40.50.720">
    <property type="entry name" value="NAD(P)-binding Rossmann-like Domain"/>
    <property type="match status" value="1"/>
</dbReference>
<proteinExistence type="inferred from homology"/>
<dbReference type="Gene3D" id="3.20.20.70">
    <property type="entry name" value="Aldolase class I"/>
    <property type="match status" value="1"/>
</dbReference>
<keyword evidence="13" id="KW-1185">Reference proteome</keyword>
<comment type="cofactor">
    <cofactor evidence="2">
        <name>[4Fe-4S] cluster</name>
        <dbReference type="ChEBI" id="CHEBI:49883"/>
    </cofactor>
</comment>
<dbReference type="InterPro" id="IPR051793">
    <property type="entry name" value="NADH:flavin_oxidoreductase"/>
</dbReference>
<accession>A0A136Q349</accession>
<dbReference type="SUPFAM" id="SSF51905">
    <property type="entry name" value="FAD/NAD(P)-binding domain"/>
    <property type="match status" value="1"/>
</dbReference>
<dbReference type="InterPro" id="IPR023753">
    <property type="entry name" value="FAD/NAD-binding_dom"/>
</dbReference>
<dbReference type="GO" id="GO:0051536">
    <property type="term" value="F:iron-sulfur cluster binding"/>
    <property type="evidence" value="ECO:0007669"/>
    <property type="project" value="UniProtKB-KW"/>
</dbReference>
<keyword evidence="4" id="KW-0285">Flavoprotein</keyword>
<evidence type="ECO:0000256" key="6">
    <source>
        <dbReference type="ARBA" id="ARBA00022723"/>
    </source>
</evidence>
<comment type="caution">
    <text evidence="12">The sequence shown here is derived from an EMBL/GenBank/DDBJ whole genome shotgun (WGS) entry which is preliminary data.</text>
</comment>
<gene>
    <name evidence="12" type="ORF">HMPREF3293_02339</name>
</gene>
<dbReference type="GO" id="GO:0046872">
    <property type="term" value="F:metal ion binding"/>
    <property type="evidence" value="ECO:0007669"/>
    <property type="project" value="UniProtKB-KW"/>
</dbReference>
<keyword evidence="7" id="KW-0560">Oxidoreductase</keyword>
<evidence type="ECO:0000256" key="1">
    <source>
        <dbReference type="ARBA" id="ARBA00001917"/>
    </source>
</evidence>
<evidence type="ECO:0000259" key="10">
    <source>
        <dbReference type="Pfam" id="PF00724"/>
    </source>
</evidence>
<evidence type="ECO:0000256" key="5">
    <source>
        <dbReference type="ARBA" id="ARBA00022643"/>
    </source>
</evidence>
<dbReference type="SUPFAM" id="SSF51395">
    <property type="entry name" value="FMN-linked oxidoreductases"/>
    <property type="match status" value="1"/>
</dbReference>
<dbReference type="CDD" id="cd02803">
    <property type="entry name" value="OYE_like_FMN_family"/>
    <property type="match status" value="1"/>
</dbReference>
<sequence length="706" mass="77402">MKEYYKHLFEPIEIGNMVVPNRICHVPTDIGASYSNGEASERDVYHHSQLAKGGTGLIIVGATTPEMETGKSTVNCTAADGDQLIPGLNRLAQGIQRYGAKACIQLEHPGRQGAMPRYPVYSASDMVMSMPWSQSHEILYENEEAKGKAVRQMSTEDIINLVGKFSDAAWRCQAAGFDSVGLHAAHGYLISQFMSPYLNRRTDRYGGSLENRMRFVLEIISSIQRKCGHEFPIIVRYSADEWVAGGRELDESIKVAQILQAAGVAALDVSQCIQESPGAGFDPMYYPEGWTTYASEAIKKVVDIPVIISHSLRTPAFCDKIIGEGLTDMVGLSRQLLCDPYWPVKAKYGKDDDIRKCISCLTGCWQESHMAKRQVTCAINPAMGDESFAKMKKADKPCSIAVVGGGPAGMEAARHAALRGHEVTIFERKGELGGAILGDCLVQGKEKMKWYADWIRNQLRKLDNVKVVLNHTPSVEELKKFDIVANATGASSYVPPVFGNAEAVVPFEEVLACPKVNCEFNPGGRKMAKVGEKVLVWGDHYAAADTAQFLASIGKEVTVVTEQPQFAAKVETIHMYVARKRFNLEEAEALTPHPYKHKVEILEGATVLEVGNGKVIVQDKEFSRIELAVDTVVTCHVKPNVEFLEEAIEAGLQIVNIGDSVRPRNLHAAVIEGAVFGKNVDGDALTNPNNAPINDLPIDVLEQLTR</sequence>
<dbReference type="KEGG" id="cmiu:B1H56_03635"/>
<dbReference type="PATRIC" id="fig|626937.4.peg.2297"/>
<dbReference type="Pfam" id="PF07992">
    <property type="entry name" value="Pyr_redox_2"/>
    <property type="match status" value="1"/>
</dbReference>
<dbReference type="EMBL" id="LSZW01000063">
    <property type="protein sequence ID" value="KXK65082.1"/>
    <property type="molecule type" value="Genomic_DNA"/>
</dbReference>
<evidence type="ECO:0000259" key="11">
    <source>
        <dbReference type="Pfam" id="PF07992"/>
    </source>
</evidence>
<dbReference type="GO" id="GO:0010181">
    <property type="term" value="F:FMN binding"/>
    <property type="evidence" value="ECO:0007669"/>
    <property type="project" value="InterPro"/>
</dbReference>
<comment type="cofactor">
    <cofactor evidence="1">
        <name>FMN</name>
        <dbReference type="ChEBI" id="CHEBI:58210"/>
    </cofactor>
</comment>
<dbReference type="InterPro" id="IPR013785">
    <property type="entry name" value="Aldolase_TIM"/>
</dbReference>
<dbReference type="Proteomes" id="UP000070366">
    <property type="component" value="Unassembled WGS sequence"/>
</dbReference>
<dbReference type="InterPro" id="IPR001155">
    <property type="entry name" value="OxRdtase_FMN_N"/>
</dbReference>
<dbReference type="PANTHER" id="PTHR42917">
    <property type="entry name" value="2,4-DIENOYL-COA REDUCTASE"/>
    <property type="match status" value="1"/>
</dbReference>
<dbReference type="AlphaFoldDB" id="A0A136Q349"/>
<dbReference type="Gene3D" id="3.50.50.60">
    <property type="entry name" value="FAD/NAD(P)-binding domain"/>
    <property type="match status" value="1"/>
</dbReference>
<evidence type="ECO:0000256" key="2">
    <source>
        <dbReference type="ARBA" id="ARBA00001966"/>
    </source>
</evidence>
<evidence type="ECO:0000256" key="4">
    <source>
        <dbReference type="ARBA" id="ARBA00022630"/>
    </source>
</evidence>
<reference evidence="13" key="1">
    <citation type="submission" date="2016-02" db="EMBL/GenBank/DDBJ databases">
        <authorList>
            <person name="Mitreva M."/>
            <person name="Pepin K.H."/>
            <person name="Mihindukulasuriya K.A."/>
            <person name="Fulton R."/>
            <person name="Fronick C."/>
            <person name="O'Laughlin M."/>
            <person name="Miner T."/>
            <person name="Herter B."/>
            <person name="Rosa B.A."/>
            <person name="Cordes M."/>
            <person name="Tomlinson C."/>
            <person name="Wollam A."/>
            <person name="Palsikar V.B."/>
            <person name="Mardis E.R."/>
            <person name="Wilson R.K."/>
        </authorList>
    </citation>
    <scope>NUCLEOTIDE SEQUENCE [LARGE SCALE GENOMIC DNA]</scope>
    <source>
        <strain evidence="13">DSM 22607</strain>
    </source>
</reference>
<dbReference type="PANTHER" id="PTHR42917:SF2">
    <property type="entry name" value="2,4-DIENOYL-COA REDUCTASE [(2E)-ENOYL-COA-PRODUCING]"/>
    <property type="match status" value="1"/>
</dbReference>
<dbReference type="SUPFAM" id="SSF51971">
    <property type="entry name" value="Nucleotide-binding domain"/>
    <property type="match status" value="1"/>
</dbReference>
<keyword evidence="5" id="KW-0288">FMN</keyword>
<evidence type="ECO:0000256" key="9">
    <source>
        <dbReference type="ARBA" id="ARBA00023014"/>
    </source>
</evidence>